<evidence type="ECO:0000256" key="3">
    <source>
        <dbReference type="ARBA" id="ARBA00022723"/>
    </source>
</evidence>
<protein>
    <recommendedName>
        <fullName evidence="8">HMA domain-containing protein</fullName>
    </recommendedName>
</protein>
<dbReference type="Pfam" id="PF00403">
    <property type="entry name" value="HMA"/>
    <property type="match status" value="1"/>
</dbReference>
<keyword evidence="3" id="KW-0479">Metal-binding</keyword>
<dbReference type="PANTHER" id="PTHR45811:SF66">
    <property type="entry name" value="HEAVY METAL-ASSOCIATED DOMAIN, HMA, HEAVY METAL-ASSOCIATED DOMAIN SUPERFAMILY"/>
    <property type="match status" value="1"/>
</dbReference>
<dbReference type="InterPro" id="IPR006121">
    <property type="entry name" value="HMA_dom"/>
</dbReference>
<dbReference type="PROSITE" id="PS50846">
    <property type="entry name" value="HMA_2"/>
    <property type="match status" value="1"/>
</dbReference>
<reference evidence="9" key="1">
    <citation type="submission" date="2022-06" db="EMBL/GenBank/DDBJ databases">
        <title>Uncovering the hologenomic basis of an extraordinary plant invasion.</title>
        <authorList>
            <person name="Bieker V.C."/>
            <person name="Martin M.D."/>
            <person name="Gilbert T."/>
            <person name="Hodgins K."/>
            <person name="Battlay P."/>
            <person name="Petersen B."/>
            <person name="Wilson J."/>
        </authorList>
    </citation>
    <scope>NUCLEOTIDE SEQUENCE</scope>
    <source>
        <strain evidence="9">AA19_3_7</strain>
        <tissue evidence="9">Leaf</tissue>
    </source>
</reference>
<keyword evidence="5" id="KW-0636">Prenylation</keyword>
<accession>A0AAD5GM02</accession>
<dbReference type="PANTHER" id="PTHR45811">
    <property type="entry name" value="COPPER TRANSPORT PROTEIN FAMILY-RELATED"/>
    <property type="match status" value="1"/>
</dbReference>
<proteinExistence type="inferred from homology"/>
<organism evidence="9 10">
    <name type="scientific">Ambrosia artemisiifolia</name>
    <name type="common">Common ragweed</name>
    <dbReference type="NCBI Taxonomy" id="4212"/>
    <lineage>
        <taxon>Eukaryota</taxon>
        <taxon>Viridiplantae</taxon>
        <taxon>Streptophyta</taxon>
        <taxon>Embryophyta</taxon>
        <taxon>Tracheophyta</taxon>
        <taxon>Spermatophyta</taxon>
        <taxon>Magnoliopsida</taxon>
        <taxon>eudicotyledons</taxon>
        <taxon>Gunneridae</taxon>
        <taxon>Pentapetalae</taxon>
        <taxon>asterids</taxon>
        <taxon>campanulids</taxon>
        <taxon>Asterales</taxon>
        <taxon>Asteraceae</taxon>
        <taxon>Asteroideae</taxon>
        <taxon>Heliantheae alliance</taxon>
        <taxon>Heliantheae</taxon>
        <taxon>Ambrosia</taxon>
    </lineage>
</organism>
<evidence type="ECO:0000256" key="7">
    <source>
        <dbReference type="SAM" id="MobiDB-lite"/>
    </source>
</evidence>
<feature type="region of interest" description="Disordered" evidence="7">
    <location>
        <begin position="68"/>
        <end position="87"/>
    </location>
</feature>
<gene>
    <name evidence="9" type="ORF">M8C21_001224</name>
</gene>
<dbReference type="SUPFAM" id="SSF55008">
    <property type="entry name" value="HMA, heavy metal-associated domain"/>
    <property type="match status" value="1"/>
</dbReference>
<dbReference type="InterPro" id="IPR051863">
    <property type="entry name" value="HIPP"/>
</dbReference>
<evidence type="ECO:0000256" key="2">
    <source>
        <dbReference type="ARBA" id="ARBA00022481"/>
    </source>
</evidence>
<dbReference type="InterPro" id="IPR036163">
    <property type="entry name" value="HMA_dom_sf"/>
</dbReference>
<feature type="compositionally biased region" description="Basic and acidic residues" evidence="7">
    <location>
        <begin position="72"/>
        <end position="87"/>
    </location>
</feature>
<evidence type="ECO:0000256" key="6">
    <source>
        <dbReference type="ARBA" id="ARBA00024045"/>
    </source>
</evidence>
<name>A0AAD5GM02_AMBAR</name>
<dbReference type="GO" id="GO:0009626">
    <property type="term" value="P:plant-type hypersensitive response"/>
    <property type="evidence" value="ECO:0007669"/>
    <property type="project" value="UniProtKB-KW"/>
</dbReference>
<evidence type="ECO:0000313" key="9">
    <source>
        <dbReference type="EMBL" id="KAI7745166.1"/>
    </source>
</evidence>
<keyword evidence="4" id="KW-0449">Lipoprotein</keyword>
<dbReference type="AlphaFoldDB" id="A0AAD5GM02"/>
<comment type="similarity">
    <text evidence="6">Belongs to the HIPP family.</text>
</comment>
<dbReference type="Proteomes" id="UP001206925">
    <property type="component" value="Unassembled WGS sequence"/>
</dbReference>
<feature type="domain" description="HMA" evidence="8">
    <location>
        <begin position="4"/>
        <end position="70"/>
    </location>
</feature>
<dbReference type="EMBL" id="JAMZMK010007336">
    <property type="protein sequence ID" value="KAI7745166.1"/>
    <property type="molecule type" value="Genomic_DNA"/>
</dbReference>
<keyword evidence="2" id="KW-0488">Methylation</keyword>
<evidence type="ECO:0000313" key="10">
    <source>
        <dbReference type="Proteomes" id="UP001206925"/>
    </source>
</evidence>
<sequence length="126" mass="14567">MPENKKIVIKLDVHDDKCKRKVLKAVSGLEGIDSLTMDMKDQKLTVIGVLDPVCIVSKLKKWNPDIVTVGPQKEEKKEDKKDEEKKKQEEAFRNMVESYWRYNYPCMPPQYYVRSMDEGPGGCVIC</sequence>
<keyword evidence="10" id="KW-1185">Reference proteome</keyword>
<dbReference type="GO" id="GO:0046872">
    <property type="term" value="F:metal ion binding"/>
    <property type="evidence" value="ECO:0007669"/>
    <property type="project" value="UniProtKB-KW"/>
</dbReference>
<comment type="subcellular location">
    <subcellularLocation>
        <location evidence="1">Membrane</location>
        <topology evidence="1">Peripheral membrane protein</topology>
    </subcellularLocation>
</comment>
<dbReference type="GO" id="GO:0016020">
    <property type="term" value="C:membrane"/>
    <property type="evidence" value="ECO:0007669"/>
    <property type="project" value="UniProtKB-SubCell"/>
</dbReference>
<evidence type="ECO:0000256" key="4">
    <source>
        <dbReference type="ARBA" id="ARBA00023288"/>
    </source>
</evidence>
<evidence type="ECO:0000256" key="5">
    <source>
        <dbReference type="ARBA" id="ARBA00023289"/>
    </source>
</evidence>
<evidence type="ECO:0000256" key="1">
    <source>
        <dbReference type="ARBA" id="ARBA00004170"/>
    </source>
</evidence>
<comment type="caution">
    <text evidence="9">The sequence shown here is derived from an EMBL/GenBank/DDBJ whole genome shotgun (WGS) entry which is preliminary data.</text>
</comment>
<dbReference type="Gene3D" id="3.30.70.100">
    <property type="match status" value="1"/>
</dbReference>
<evidence type="ECO:0000259" key="8">
    <source>
        <dbReference type="PROSITE" id="PS50846"/>
    </source>
</evidence>